<evidence type="ECO:0000259" key="8">
    <source>
        <dbReference type="PROSITE" id="PS50942"/>
    </source>
</evidence>
<dbReference type="GO" id="GO:0030276">
    <property type="term" value="F:clathrin binding"/>
    <property type="evidence" value="ECO:0007669"/>
    <property type="project" value="TreeGrafter"/>
</dbReference>
<evidence type="ECO:0000256" key="3">
    <source>
        <dbReference type="ARBA" id="ARBA00022490"/>
    </source>
</evidence>
<dbReference type="GeneID" id="119734754"/>
<dbReference type="Gene3D" id="1.25.40.90">
    <property type="match status" value="1"/>
</dbReference>
<feature type="compositionally biased region" description="Polar residues" evidence="7">
    <location>
        <begin position="184"/>
        <end position="198"/>
    </location>
</feature>
<comment type="subcellular location">
    <subcellularLocation>
        <location evidence="1">Cytoplasm</location>
    </subcellularLocation>
</comment>
<reference evidence="9" key="1">
    <citation type="submission" date="2022-11" db="UniProtKB">
        <authorList>
            <consortium name="EnsemblMetazoa"/>
        </authorList>
    </citation>
    <scope>IDENTIFICATION</scope>
</reference>
<accession>A0A914ALC2</accession>
<dbReference type="RefSeq" id="XP_038064229.1">
    <property type="nucleotide sequence ID" value="XM_038208301.1"/>
</dbReference>
<feature type="compositionally biased region" description="Low complexity" evidence="7">
    <location>
        <begin position="166"/>
        <end position="178"/>
    </location>
</feature>
<feature type="compositionally biased region" description="Low complexity" evidence="7">
    <location>
        <begin position="303"/>
        <end position="317"/>
    </location>
</feature>
<evidence type="ECO:0000256" key="4">
    <source>
        <dbReference type="ARBA" id="ARBA00022553"/>
    </source>
</evidence>
<evidence type="ECO:0000313" key="9">
    <source>
        <dbReference type="EnsemblMetazoa" id="XP_038064229.1"/>
    </source>
</evidence>
<comment type="similarity">
    <text evidence="2">Belongs to the epsin family.</text>
</comment>
<dbReference type="InterPro" id="IPR013809">
    <property type="entry name" value="ENTH"/>
</dbReference>
<feature type="compositionally biased region" description="Low complexity" evidence="7">
    <location>
        <begin position="345"/>
        <end position="362"/>
    </location>
</feature>
<dbReference type="PANTHER" id="PTHR12276:SF115">
    <property type="entry name" value="FI19443P1"/>
    <property type="match status" value="1"/>
</dbReference>
<protein>
    <recommendedName>
        <fullName evidence="8">ENTH domain-containing protein</fullName>
    </recommendedName>
</protein>
<dbReference type="Proteomes" id="UP000887568">
    <property type="component" value="Unplaced"/>
</dbReference>
<dbReference type="SUPFAM" id="SSF48464">
    <property type="entry name" value="ENTH/VHS domain"/>
    <property type="match status" value="1"/>
</dbReference>
<evidence type="ECO:0000313" key="10">
    <source>
        <dbReference type="Proteomes" id="UP000887568"/>
    </source>
</evidence>
<proteinExistence type="inferred from homology"/>
<organism evidence="9 10">
    <name type="scientific">Patiria miniata</name>
    <name type="common">Bat star</name>
    <name type="synonym">Asterina miniata</name>
    <dbReference type="NCBI Taxonomy" id="46514"/>
    <lineage>
        <taxon>Eukaryota</taxon>
        <taxon>Metazoa</taxon>
        <taxon>Echinodermata</taxon>
        <taxon>Eleutherozoa</taxon>
        <taxon>Asterozoa</taxon>
        <taxon>Asteroidea</taxon>
        <taxon>Valvatacea</taxon>
        <taxon>Valvatida</taxon>
        <taxon>Asterinidae</taxon>
        <taxon>Patiria</taxon>
    </lineage>
</organism>
<dbReference type="PROSITE" id="PS50330">
    <property type="entry name" value="UIM"/>
    <property type="match status" value="1"/>
</dbReference>
<dbReference type="OMA" id="YLIKCGS"/>
<dbReference type="PANTHER" id="PTHR12276">
    <property type="entry name" value="EPSIN/ENT-RELATED"/>
    <property type="match status" value="1"/>
</dbReference>
<evidence type="ECO:0000256" key="6">
    <source>
        <dbReference type="SAM" id="Coils"/>
    </source>
</evidence>
<dbReference type="EnsemblMetazoa" id="XM_038208301.1">
    <property type="protein sequence ID" value="XP_038064229.1"/>
    <property type="gene ID" value="LOC119734754"/>
</dbReference>
<dbReference type="CTD" id="29924"/>
<keyword evidence="4" id="KW-0597">Phosphoprotein</keyword>
<evidence type="ECO:0000256" key="1">
    <source>
        <dbReference type="ARBA" id="ARBA00004496"/>
    </source>
</evidence>
<feature type="compositionally biased region" description="Polar residues" evidence="7">
    <location>
        <begin position="365"/>
        <end position="376"/>
    </location>
</feature>
<dbReference type="PROSITE" id="PS50942">
    <property type="entry name" value="ENTH"/>
    <property type="match status" value="1"/>
</dbReference>
<dbReference type="AlphaFoldDB" id="A0A914ALC2"/>
<evidence type="ECO:0000256" key="2">
    <source>
        <dbReference type="ARBA" id="ARBA00010130"/>
    </source>
</evidence>
<dbReference type="InterPro" id="IPR008942">
    <property type="entry name" value="ENTH_VHS"/>
</dbReference>
<dbReference type="Gene3D" id="6.10.250.1800">
    <property type="match status" value="1"/>
</dbReference>
<feature type="compositionally biased region" description="Low complexity" evidence="7">
    <location>
        <begin position="544"/>
        <end position="558"/>
    </location>
</feature>
<feature type="region of interest" description="Disordered" evidence="7">
    <location>
        <begin position="154"/>
        <end position="204"/>
    </location>
</feature>
<dbReference type="GO" id="GO:0005886">
    <property type="term" value="C:plasma membrane"/>
    <property type="evidence" value="ECO:0007669"/>
    <property type="project" value="TreeGrafter"/>
</dbReference>
<dbReference type="SMART" id="SM00273">
    <property type="entry name" value="ENTH"/>
    <property type="match status" value="1"/>
</dbReference>
<keyword evidence="5" id="KW-0446">Lipid-binding</keyword>
<sequence length="558" mass="60697">MSTSRKIKNVIKNYNDSQRKVRDATSNDPWGPASSTMSEIADLTYNVVAFTDIMDMIWRRINDKGKNWRHVYKALVLLDYIIKTGSERVAQQCKEKIVDINTLKDFTFYDTNNQDVGRNVREKSKQIVELLKNEERLKSERVAALKAKERFAQANQGIGSNSRTDTVSSPATPSVSSTTPPPTRNLTSEIEQARPQTSNEEELQLQLALAMSKEEAEQDRQQQKNERIRLEMAINESLDEPRRCEQTGPTLKKRSSLLALAKAHRPPPNHFMQNTGQLDQSQPQLTNDPWDVTSAAVAVAAAAPQQPAQSDPWAALAAPPPAQAPSQAVDPWAPAPLTIQPPADPWASPAPLASAPAPAAIPQNDPWTTQLPSSQPKDPDSEFDLLRANTTAPTPPNNSNGNLFSSSSRMTGTEAFDMMGIHDSLALQKPTTKKPEDFLGENSSLVNLDALVGPPKPSQLMPQAPNPFLSGGISGGVAAAQSNPFQQQRQPAPTINQMRAEPMMSMQQQGGMYASGTGGYGEASSMGGSALPPPLIPMSDGASQNQMQPQQANNPFLL</sequence>
<dbReference type="OrthoDB" id="4033880at2759"/>
<feature type="region of interest" description="Disordered" evidence="7">
    <location>
        <begin position="303"/>
        <end position="408"/>
    </location>
</feature>
<feature type="compositionally biased region" description="Low complexity" evidence="7">
    <location>
        <begin position="388"/>
        <end position="408"/>
    </location>
</feature>
<dbReference type="Pfam" id="PF01417">
    <property type="entry name" value="ENTH"/>
    <property type="match status" value="1"/>
</dbReference>
<dbReference type="GO" id="GO:0005543">
    <property type="term" value="F:phospholipid binding"/>
    <property type="evidence" value="ECO:0007669"/>
    <property type="project" value="TreeGrafter"/>
</dbReference>
<dbReference type="GO" id="GO:0005768">
    <property type="term" value="C:endosome"/>
    <property type="evidence" value="ECO:0007669"/>
    <property type="project" value="TreeGrafter"/>
</dbReference>
<name>A0A914ALC2_PATMI</name>
<dbReference type="InterPro" id="IPR003903">
    <property type="entry name" value="UIM_dom"/>
</dbReference>
<keyword evidence="3" id="KW-0963">Cytoplasm</keyword>
<feature type="region of interest" description="Disordered" evidence="7">
    <location>
        <begin position="517"/>
        <end position="558"/>
    </location>
</feature>
<feature type="domain" description="ENTH" evidence="8">
    <location>
        <begin position="9"/>
        <end position="141"/>
    </location>
</feature>
<feature type="compositionally biased region" description="Polar residues" evidence="7">
    <location>
        <begin position="154"/>
        <end position="165"/>
    </location>
</feature>
<dbReference type="FunFam" id="1.25.40.90:FF:000006">
    <property type="entry name" value="Clathrin interactor 1"/>
    <property type="match status" value="1"/>
</dbReference>
<keyword evidence="6" id="KW-0175">Coiled coil</keyword>
<dbReference type="GO" id="GO:0030125">
    <property type="term" value="C:clathrin vesicle coat"/>
    <property type="evidence" value="ECO:0007669"/>
    <property type="project" value="TreeGrafter"/>
</dbReference>
<feature type="coiled-coil region" evidence="6">
    <location>
        <begin position="211"/>
        <end position="240"/>
    </location>
</feature>
<dbReference type="CDD" id="cd16990">
    <property type="entry name" value="ENTH_Epsin"/>
    <property type="match status" value="1"/>
</dbReference>
<evidence type="ECO:0000256" key="7">
    <source>
        <dbReference type="SAM" id="MobiDB-lite"/>
    </source>
</evidence>
<evidence type="ECO:0000256" key="5">
    <source>
        <dbReference type="ARBA" id="ARBA00023121"/>
    </source>
</evidence>
<dbReference type="GO" id="GO:0006897">
    <property type="term" value="P:endocytosis"/>
    <property type="evidence" value="ECO:0007669"/>
    <property type="project" value="TreeGrafter"/>
</dbReference>
<keyword evidence="10" id="KW-1185">Reference proteome</keyword>